<gene>
    <name evidence="1" type="ORF">ACFSUE_05310</name>
</gene>
<dbReference type="EMBL" id="JBHUMQ010000014">
    <property type="protein sequence ID" value="MFD2693051.1"/>
    <property type="molecule type" value="Genomic_DNA"/>
</dbReference>
<evidence type="ECO:0000313" key="1">
    <source>
        <dbReference type="EMBL" id="MFD2693051.1"/>
    </source>
</evidence>
<organism evidence="1 2">
    <name type="scientific">Sporolactobacillus shoreicorticis</name>
    <dbReference type="NCBI Taxonomy" id="1923877"/>
    <lineage>
        <taxon>Bacteria</taxon>
        <taxon>Bacillati</taxon>
        <taxon>Bacillota</taxon>
        <taxon>Bacilli</taxon>
        <taxon>Bacillales</taxon>
        <taxon>Sporolactobacillaceae</taxon>
        <taxon>Sporolactobacillus</taxon>
    </lineage>
</organism>
<protein>
    <recommendedName>
        <fullName evidence="3">Butirosin biosynthesis protein H N-terminal domain-containing protein</fullName>
    </recommendedName>
</protein>
<sequence length="343" mass="40672">MKKLLPLAEPISFHSPSITYLLSIIELNENFRNWLVDNLLNIYVPKDYTLRLDGFFRTNEFYNCPFLTCSALSYGILDNMNLKFSKIIEFLIQNNCYIYGLINREPIRLFNRSKTAHNMLIYGYNSFKKRISFCDFVPLQGGENGEYKKLQCSFREMNKAIKNFNGDNYVREEDVLYLLHMKQNVRYKYNISDLKRSIKYFLNSTNLIECNIGSIYLQYYSVFSNEKEDYCFGAACYDLLADQIQKKDFLMVRPLVLIKDYAVLWQRRLNILKEENIIRGNSELLDELINEVIDLSKRVIIFFLKMGYVHSSQIKNRKIMKADILKLKKKQVDFLKNVLKLID</sequence>
<accession>A0ABW5RZY8</accession>
<dbReference type="Proteomes" id="UP001597399">
    <property type="component" value="Unassembled WGS sequence"/>
</dbReference>
<reference evidence="2" key="1">
    <citation type="journal article" date="2019" name="Int. J. Syst. Evol. Microbiol.">
        <title>The Global Catalogue of Microorganisms (GCM) 10K type strain sequencing project: providing services to taxonomists for standard genome sequencing and annotation.</title>
        <authorList>
            <consortium name="The Broad Institute Genomics Platform"/>
            <consortium name="The Broad Institute Genome Sequencing Center for Infectious Disease"/>
            <person name="Wu L."/>
            <person name="Ma J."/>
        </authorList>
    </citation>
    <scope>NUCLEOTIDE SEQUENCE [LARGE SCALE GENOMIC DNA]</scope>
    <source>
        <strain evidence="2">TISTR 2466</strain>
    </source>
</reference>
<evidence type="ECO:0008006" key="3">
    <source>
        <dbReference type="Google" id="ProtNLM"/>
    </source>
</evidence>
<keyword evidence="2" id="KW-1185">Reference proteome</keyword>
<dbReference type="RefSeq" id="WP_253064024.1">
    <property type="nucleotide sequence ID" value="NZ_JAMXWM010000026.1"/>
</dbReference>
<name>A0ABW5RZY8_9BACL</name>
<evidence type="ECO:0000313" key="2">
    <source>
        <dbReference type="Proteomes" id="UP001597399"/>
    </source>
</evidence>
<proteinExistence type="predicted"/>
<comment type="caution">
    <text evidence="1">The sequence shown here is derived from an EMBL/GenBank/DDBJ whole genome shotgun (WGS) entry which is preliminary data.</text>
</comment>